<feature type="transmembrane region" description="Helical" evidence="7">
    <location>
        <begin position="239"/>
        <end position="258"/>
    </location>
</feature>
<keyword evidence="2" id="KW-1003">Cell membrane</keyword>
<dbReference type="InterPro" id="IPR017850">
    <property type="entry name" value="Alkaline_phosphatase_core_sf"/>
</dbReference>
<keyword evidence="4 7" id="KW-1133">Transmembrane helix</keyword>
<evidence type="ECO:0000256" key="5">
    <source>
        <dbReference type="ARBA" id="ARBA00023136"/>
    </source>
</evidence>
<dbReference type="SUPFAM" id="SSF53649">
    <property type="entry name" value="Alkaline phosphatase-like"/>
    <property type="match status" value="1"/>
</dbReference>
<gene>
    <name evidence="9" type="ORF">B1991_07315</name>
</gene>
<organism evidence="9 10">
    <name type="scientific">Rhodanobacter lindaniclasticus</name>
    <dbReference type="NCBI Taxonomy" id="75310"/>
    <lineage>
        <taxon>Bacteria</taxon>
        <taxon>Pseudomonadati</taxon>
        <taxon>Pseudomonadota</taxon>
        <taxon>Gammaproteobacteria</taxon>
        <taxon>Lysobacterales</taxon>
        <taxon>Rhodanobacteraceae</taxon>
        <taxon>Rhodanobacter</taxon>
    </lineage>
</organism>
<name>A0A4S3KH99_9GAMM</name>
<evidence type="ECO:0000313" key="10">
    <source>
        <dbReference type="Proteomes" id="UP000306317"/>
    </source>
</evidence>
<evidence type="ECO:0000256" key="2">
    <source>
        <dbReference type="ARBA" id="ARBA00022475"/>
    </source>
</evidence>
<dbReference type="CDD" id="cd16015">
    <property type="entry name" value="LTA_synthase"/>
    <property type="match status" value="1"/>
</dbReference>
<reference evidence="9 10" key="1">
    <citation type="submission" date="2017-02" db="EMBL/GenBank/DDBJ databases">
        <title>Whole genome sequencing of Rhodanobacter lindaniclasticus DSM 17932.</title>
        <authorList>
            <person name="Kumar S."/>
            <person name="Patil P."/>
            <person name="Patil P.B."/>
        </authorList>
    </citation>
    <scope>NUCLEOTIDE SEQUENCE [LARGE SCALE GENOMIC DNA]</scope>
    <source>
        <strain evidence="9 10">DSM 17932</strain>
    </source>
</reference>
<dbReference type="Pfam" id="PF00884">
    <property type="entry name" value="Sulfatase"/>
    <property type="match status" value="1"/>
</dbReference>
<evidence type="ECO:0000259" key="8">
    <source>
        <dbReference type="Pfam" id="PF00884"/>
    </source>
</evidence>
<feature type="domain" description="Sulfatase N-terminal" evidence="8">
    <location>
        <begin position="338"/>
        <end position="606"/>
    </location>
</feature>
<evidence type="ECO:0000313" key="9">
    <source>
        <dbReference type="EMBL" id="THD08006.1"/>
    </source>
</evidence>
<dbReference type="Proteomes" id="UP000306317">
    <property type="component" value="Unassembled WGS sequence"/>
</dbReference>
<comment type="subcellular location">
    <subcellularLocation>
        <location evidence="1">Cell membrane</location>
        <topology evidence="1">Multi-pass membrane protein</topology>
    </subcellularLocation>
</comment>
<feature type="transmembrane region" description="Helical" evidence="7">
    <location>
        <begin position="121"/>
        <end position="140"/>
    </location>
</feature>
<dbReference type="InterPro" id="IPR050448">
    <property type="entry name" value="OpgB/LTA_synthase_biosynth"/>
</dbReference>
<feature type="transmembrane region" description="Helical" evidence="7">
    <location>
        <begin position="147"/>
        <end position="171"/>
    </location>
</feature>
<protein>
    <submittedName>
        <fullName evidence="9">Sulfatase</fullName>
    </submittedName>
</protein>
<dbReference type="GO" id="GO:0005886">
    <property type="term" value="C:plasma membrane"/>
    <property type="evidence" value="ECO:0007669"/>
    <property type="project" value="UniProtKB-SubCell"/>
</dbReference>
<keyword evidence="10" id="KW-1185">Reference proteome</keyword>
<dbReference type="RefSeq" id="WP_246031089.1">
    <property type="nucleotide sequence ID" value="NZ_MWIO01000020.1"/>
</dbReference>
<evidence type="ECO:0000256" key="1">
    <source>
        <dbReference type="ARBA" id="ARBA00004651"/>
    </source>
</evidence>
<dbReference type="InterPro" id="IPR000917">
    <property type="entry name" value="Sulfatase_N"/>
</dbReference>
<feature type="transmembrane region" description="Helical" evidence="7">
    <location>
        <begin position="18"/>
        <end position="39"/>
    </location>
</feature>
<evidence type="ECO:0000256" key="7">
    <source>
        <dbReference type="SAM" id="Phobius"/>
    </source>
</evidence>
<evidence type="ECO:0000256" key="3">
    <source>
        <dbReference type="ARBA" id="ARBA00022692"/>
    </source>
</evidence>
<dbReference type="Gene3D" id="3.40.720.10">
    <property type="entry name" value="Alkaline Phosphatase, subunit A"/>
    <property type="match status" value="1"/>
</dbReference>
<feature type="compositionally biased region" description="Low complexity" evidence="6">
    <location>
        <begin position="711"/>
        <end position="743"/>
    </location>
</feature>
<evidence type="ECO:0000256" key="4">
    <source>
        <dbReference type="ARBA" id="ARBA00022989"/>
    </source>
</evidence>
<dbReference type="PANTHER" id="PTHR47371:SF3">
    <property type="entry name" value="PHOSPHOGLYCEROL TRANSFERASE I"/>
    <property type="match status" value="1"/>
</dbReference>
<keyword evidence="5 7" id="KW-0472">Membrane</keyword>
<dbReference type="Gene3D" id="3.30.1120.80">
    <property type="match status" value="1"/>
</dbReference>
<sequence length="743" mass="83484">MSDLFTTPSPLRLRFRPLWWLGITYLAISFVTRVVLLVMSGSNVPHTPRNLLYAFGMGLGYDLVTFVYLAWPMVLLLWLVPTRSGRTPPLLRWLLYAFCVALACVLCVGALHLIYHASLKVTWPAILPFLFVLPLAGFTYTSRVGQWVVYGFGLLLVYGLLFIAASELVFWNEFSVRFNFIAVDYLVYTTEVIGNIRESYPIWRWLALLVVLALVIFFVGRRGLRARDSGSRVWQRGKLVLLWLALTVVSVFAVNGGMKDRTGNTYVDELAGNGIYQFFAAFRSSHLDYAKFYRTLPDDQAYARLRQLLQTPDATFISDDPRDLTRAIRHAGPEKHLNVVLISVESLSGDYLGTFGNREQLTPYLDSLVDHSVFFDNLYANGTRTVRGLEALALSVPPTPGDSLIREHDNEDLFSLASIFNDRGYQSDFVYGGYGQFDNMNYFFGHNGYRDVDRRDIPKDATIHGQNVWGVADEDLYTLALGQMDEIHAQGKPFFLHIMTTSNHRPYTFPDNRVKFPNQSRAGAVAYTDWAIGDFIKRARAKPYFDDTVFVITADHCASSAGKTSLPINRYHIPLWIYAPAHFKPERVQRLMGQLDIPPTLLGMLNFSYRTRFFGHDLFALPPEREHAFPGTYEKLGYLQDDVLTILEPRRRLEQLKPDYATGDATPAQPLRQSLIDDAVAYYQVASEQFASGAMRRRPEDSTKVEPLPAPAASVPAPAASVPAPATSAPAPATSTAAAQVTG</sequence>
<feature type="transmembrane region" description="Helical" evidence="7">
    <location>
        <begin position="59"/>
        <end position="81"/>
    </location>
</feature>
<accession>A0A4S3KH99</accession>
<feature type="transmembrane region" description="Helical" evidence="7">
    <location>
        <begin position="202"/>
        <end position="219"/>
    </location>
</feature>
<proteinExistence type="predicted"/>
<feature type="region of interest" description="Disordered" evidence="6">
    <location>
        <begin position="692"/>
        <end position="743"/>
    </location>
</feature>
<dbReference type="EMBL" id="MWIO01000020">
    <property type="protein sequence ID" value="THD08006.1"/>
    <property type="molecule type" value="Genomic_DNA"/>
</dbReference>
<dbReference type="AlphaFoldDB" id="A0A4S3KH99"/>
<keyword evidence="3 7" id="KW-0812">Transmembrane</keyword>
<feature type="transmembrane region" description="Helical" evidence="7">
    <location>
        <begin position="93"/>
        <end position="115"/>
    </location>
</feature>
<dbReference type="PANTHER" id="PTHR47371">
    <property type="entry name" value="LIPOTEICHOIC ACID SYNTHASE"/>
    <property type="match status" value="1"/>
</dbReference>
<comment type="caution">
    <text evidence="9">The sequence shown here is derived from an EMBL/GenBank/DDBJ whole genome shotgun (WGS) entry which is preliminary data.</text>
</comment>
<evidence type="ECO:0000256" key="6">
    <source>
        <dbReference type="SAM" id="MobiDB-lite"/>
    </source>
</evidence>